<dbReference type="InterPro" id="IPR001910">
    <property type="entry name" value="Inosine/uridine_hydrolase_dom"/>
</dbReference>
<keyword evidence="2" id="KW-0326">Glycosidase</keyword>
<sequence length="318" mass="34356">MQQTQLIMDIDPGIDDALALAYACSHTTTIDLLAVTCIYGNVPVQQAGQNALALLKLLDREEVPVYLGEANPMQALDYEVSVDAKRKHGANGLGNIDLPTSDRQIEETAAVDFLLEAARTYGKSLAILAAGPLTNIAACLERDPAFLSRIGHLVVMGGAFLIEGSVTSFAETNTSKDPQASHQVVSQGGPISIVGLDVTLRTLLPESKARQWFNSSDPVRQKLGQMACHYIEAYQAVQPHTIGCPIHDALALHAVLAPEDFSFLKLPVKVEQTGVARGRMVGDKQRLSDFASHVQVAVNLDVTTFEKSFLQAIESRRL</sequence>
<dbReference type="PANTHER" id="PTHR12304:SF4">
    <property type="entry name" value="URIDINE NUCLEOSIDASE"/>
    <property type="match status" value="1"/>
</dbReference>
<dbReference type="InterPro" id="IPR036452">
    <property type="entry name" value="Ribo_hydro-like"/>
</dbReference>
<dbReference type="EMBL" id="CP023434">
    <property type="protein sequence ID" value="AXY26158.1"/>
    <property type="molecule type" value="Genomic_DNA"/>
</dbReference>
<dbReference type="GO" id="GO:0008477">
    <property type="term" value="F:purine nucleosidase activity"/>
    <property type="evidence" value="ECO:0007669"/>
    <property type="project" value="TreeGrafter"/>
</dbReference>
<keyword evidence="1 4" id="KW-0378">Hydrolase</keyword>
<dbReference type="GO" id="GO:0005829">
    <property type="term" value="C:cytosol"/>
    <property type="evidence" value="ECO:0007669"/>
    <property type="project" value="TreeGrafter"/>
</dbReference>
<name>A0A347WM51_9LACT</name>
<dbReference type="Pfam" id="PF01156">
    <property type="entry name" value="IU_nuc_hydro"/>
    <property type="match status" value="1"/>
</dbReference>
<dbReference type="InterPro" id="IPR023186">
    <property type="entry name" value="IUNH"/>
</dbReference>
<evidence type="ECO:0000256" key="2">
    <source>
        <dbReference type="ARBA" id="ARBA00023295"/>
    </source>
</evidence>
<dbReference type="RefSeq" id="WP_118991054.1">
    <property type="nucleotide sequence ID" value="NZ_CP023434.1"/>
</dbReference>
<proteinExistence type="predicted"/>
<dbReference type="SUPFAM" id="SSF53590">
    <property type="entry name" value="Nucleoside hydrolase"/>
    <property type="match status" value="1"/>
</dbReference>
<evidence type="ECO:0000313" key="5">
    <source>
        <dbReference type="Proteomes" id="UP000263232"/>
    </source>
</evidence>
<keyword evidence="5" id="KW-1185">Reference proteome</keyword>
<evidence type="ECO:0000313" key="4">
    <source>
        <dbReference type="EMBL" id="AXY26158.1"/>
    </source>
</evidence>
<evidence type="ECO:0000256" key="1">
    <source>
        <dbReference type="ARBA" id="ARBA00022801"/>
    </source>
</evidence>
<gene>
    <name evidence="4" type="ORF">CL176_09185</name>
</gene>
<reference evidence="4 5" key="1">
    <citation type="submission" date="2017-09" db="EMBL/GenBank/DDBJ databases">
        <title>Complete genome sequence of Oxytococcus suis strain ZY16052.</title>
        <authorList>
            <person name="Li F."/>
        </authorList>
    </citation>
    <scope>NUCLEOTIDE SEQUENCE [LARGE SCALE GENOMIC DNA]</scope>
    <source>
        <strain evidence="4 5">ZY16052</strain>
    </source>
</reference>
<organism evidence="4 5">
    <name type="scientific">Suicoccus acidiformans</name>
    <dbReference type="NCBI Taxonomy" id="2036206"/>
    <lineage>
        <taxon>Bacteria</taxon>
        <taxon>Bacillati</taxon>
        <taxon>Bacillota</taxon>
        <taxon>Bacilli</taxon>
        <taxon>Lactobacillales</taxon>
        <taxon>Aerococcaceae</taxon>
        <taxon>Suicoccus</taxon>
    </lineage>
</organism>
<evidence type="ECO:0000259" key="3">
    <source>
        <dbReference type="Pfam" id="PF01156"/>
    </source>
</evidence>
<protein>
    <submittedName>
        <fullName evidence="4">Nucleoside hydrolase</fullName>
    </submittedName>
</protein>
<dbReference type="GO" id="GO:0006152">
    <property type="term" value="P:purine nucleoside catabolic process"/>
    <property type="evidence" value="ECO:0007669"/>
    <property type="project" value="TreeGrafter"/>
</dbReference>
<dbReference type="CDD" id="cd02650">
    <property type="entry name" value="nuc_hydro_CaPnhB"/>
    <property type="match status" value="1"/>
</dbReference>
<dbReference type="AlphaFoldDB" id="A0A347WM51"/>
<dbReference type="PANTHER" id="PTHR12304">
    <property type="entry name" value="INOSINE-URIDINE PREFERRING NUCLEOSIDE HYDROLASE"/>
    <property type="match status" value="1"/>
</dbReference>
<dbReference type="Gene3D" id="3.90.245.10">
    <property type="entry name" value="Ribonucleoside hydrolase-like"/>
    <property type="match status" value="1"/>
</dbReference>
<dbReference type="OrthoDB" id="9797882at2"/>
<accession>A0A347WM51</accession>
<dbReference type="Proteomes" id="UP000263232">
    <property type="component" value="Chromosome"/>
</dbReference>
<dbReference type="KEGG" id="abae:CL176_09185"/>
<feature type="domain" description="Inosine/uridine-preferring nucleoside hydrolase" evidence="3">
    <location>
        <begin position="6"/>
        <end position="306"/>
    </location>
</feature>